<dbReference type="PROSITE" id="PS50021">
    <property type="entry name" value="CH"/>
    <property type="match status" value="1"/>
</dbReference>
<dbReference type="PANTHER" id="PTHR23169">
    <property type="entry name" value="ENVOPLAKIN"/>
    <property type="match status" value="1"/>
</dbReference>
<dbReference type="PROSITE" id="PS51460">
    <property type="entry name" value="GAR"/>
    <property type="match status" value="1"/>
</dbReference>
<dbReference type="SMART" id="SM01129">
    <property type="entry name" value="DELLA"/>
    <property type="match status" value="1"/>
</dbReference>
<dbReference type="RefSeq" id="XP_060547370.1">
    <property type="nucleotide sequence ID" value="XM_060691387.1"/>
</dbReference>
<dbReference type="InterPro" id="IPR001715">
    <property type="entry name" value="CH_dom"/>
</dbReference>
<evidence type="ECO:0000256" key="12">
    <source>
        <dbReference type="PROSITE-ProRule" id="PRU00192"/>
    </source>
</evidence>
<dbReference type="SMART" id="SM00054">
    <property type="entry name" value="EFh"/>
    <property type="match status" value="2"/>
</dbReference>
<feature type="compositionally biased region" description="Polar residues" evidence="14">
    <location>
        <begin position="5641"/>
        <end position="5655"/>
    </location>
</feature>
<dbReference type="SUPFAM" id="SSF47473">
    <property type="entry name" value="EF-hand"/>
    <property type="match status" value="1"/>
</dbReference>
<feature type="coiled-coil region" evidence="13">
    <location>
        <begin position="2248"/>
        <end position="2275"/>
    </location>
</feature>
<dbReference type="PROSITE" id="PS50222">
    <property type="entry name" value="EF_HAND_2"/>
    <property type="match status" value="2"/>
</dbReference>
<feature type="region of interest" description="Disordered" evidence="14">
    <location>
        <begin position="5476"/>
        <end position="5530"/>
    </location>
</feature>
<dbReference type="Pfam" id="PF21019">
    <property type="entry name" value="Spectrin_3"/>
    <property type="match status" value="1"/>
</dbReference>
<keyword evidence="10" id="KW-0472">Membrane</keyword>
<keyword evidence="6" id="KW-0597">Phosphoprotein</keyword>
<protein>
    <submittedName>
        <fullName evidence="20">Microtubule-actin cross-linking factor 1 isoform X14</fullName>
    </submittedName>
</protein>
<dbReference type="InterPro" id="IPR036534">
    <property type="entry name" value="GAR_dom_sf"/>
</dbReference>
<keyword evidence="5" id="KW-0963">Cytoplasm</keyword>
<dbReference type="Gene3D" id="3.30.920.20">
    <property type="entry name" value="Gas2-like domain"/>
    <property type="match status" value="1"/>
</dbReference>
<dbReference type="Pfam" id="PF00307">
    <property type="entry name" value="CH"/>
    <property type="match status" value="1"/>
</dbReference>
<evidence type="ECO:0000256" key="2">
    <source>
        <dbReference type="ARBA" id="ARBA00004245"/>
    </source>
</evidence>
<dbReference type="InterPro" id="IPR001452">
    <property type="entry name" value="SH3_domain"/>
</dbReference>
<evidence type="ECO:0000256" key="3">
    <source>
        <dbReference type="ARBA" id="ARBA00022443"/>
    </source>
</evidence>
<feature type="coiled-coil region" evidence="13">
    <location>
        <begin position="664"/>
        <end position="716"/>
    </location>
</feature>
<comment type="subcellular location">
    <subcellularLocation>
        <location evidence="1">Cell membrane</location>
    </subcellularLocation>
    <subcellularLocation>
        <location evidence="2">Cytoplasm</location>
        <location evidence="2">Cytoskeleton</location>
    </subcellularLocation>
</comment>
<evidence type="ECO:0000256" key="14">
    <source>
        <dbReference type="SAM" id="MobiDB-lite"/>
    </source>
</evidence>
<dbReference type="Pfam" id="PF17902">
    <property type="entry name" value="SH3_10"/>
    <property type="match status" value="1"/>
</dbReference>
<keyword evidence="11" id="KW-0206">Cytoskeleton</keyword>
<dbReference type="InterPro" id="IPR036872">
    <property type="entry name" value="CH_dom_sf"/>
</dbReference>
<feature type="domain" description="EF-hand" evidence="17">
    <location>
        <begin position="5315"/>
        <end position="5350"/>
    </location>
</feature>
<feature type="domain" description="Calponin-homology (CH)" evidence="16">
    <location>
        <begin position="381"/>
        <end position="485"/>
    </location>
</feature>
<reference evidence="20" key="1">
    <citation type="submission" date="2025-08" db="UniProtKB">
        <authorList>
            <consortium name="RefSeq"/>
        </authorList>
    </citation>
    <scope>IDENTIFICATION</scope>
    <source>
        <tissue evidence="20">Blood</tissue>
    </source>
</reference>
<dbReference type="Pfam" id="PF21020">
    <property type="entry name" value="Spectrin_4"/>
    <property type="match status" value="1"/>
</dbReference>
<feature type="compositionally biased region" description="Polar residues" evidence="14">
    <location>
        <begin position="5612"/>
        <end position="5626"/>
    </location>
</feature>
<feature type="region of interest" description="Disordered" evidence="14">
    <location>
        <begin position="5564"/>
        <end position="5688"/>
    </location>
</feature>
<dbReference type="Proteomes" id="UP001652622">
    <property type="component" value="Unplaced"/>
</dbReference>
<dbReference type="PANTHER" id="PTHR23169:SF25">
    <property type="entry name" value="MICROTUBULE-ACTIN CROSS-LINKING FACTOR 1, ISOFORMS 1_2_3_4_5"/>
    <property type="match status" value="1"/>
</dbReference>
<accession>A0ABM3ZG70</accession>
<feature type="coiled-coil region" evidence="13">
    <location>
        <begin position="1595"/>
        <end position="1622"/>
    </location>
</feature>
<sequence length="5688" mass="647024">MGNILGCVKELKEPAREVGNAPLSPQRKARFRRKRKGKKLMAPEMSDPRAERPSSRAEMAEEEEENEALKKFRGSPLKEEGRAGGFHPHAASYGEAWLHLKMESLEQGHVVQVREKFQGTLERAHLVTEKTFSLPGSPGDFLEEGATVIARLLDNPAEQNREKVASQLVAFQRPVGLGKSRAVLMPLPREAVPGVPGENCLGELAVVDSWAQPKLEVLQQQQGVTTMVEESYKNWSSEEGNESLSSTIWGASYTAEKGTISELSTPSPMVDQVELKGLENPLQPPSAQETPVGKREDGIPTSQSRVSFNGSASSAFQSSSGYGSDSMHQLVKATGASFCRERHPASGGTDGPNGRRATKESSRPAKGGISDIYISGESGDMTAKEKLLLWSQKVTAGYVGLKCTNFSSCWSDGKMFNAVIHRYRPDLVDMERVYIQSNRDNLEQAFEIAERLGVTRLLDAEDVDVPSPDEKSVITYVSSIYDAFPKVPEGGEGIIATEVDTKWLEYQTCVETLISWIKQHTIQMSDKSFPQNPVKLKALYNQYIHFKETEIPTKQLEKRSIEELYKLLEVWIEFGRLKLPQGYHPNDVEEEWGKLIIEMLEREKLLRPAVERLELLLQRANKIQNGTLSCEEKLTLARNTLQADEAHLESGQPVQYESDVIMYLQECEGLLRQLQTDVQILRDENYYQLEELVFKIVRLQDELVTLRLECTNLYRKGHFSSPSSLDLAQPSSLSTRHLKTEPLLKGTIAPPASTSWIRKPMTRVELVAISSSEDEGNLRFVYELLSWVEEIQMKLERSEWGNDLPSVEAQLEAQRQVHSSVEGMGSSVKEARMYEGKMSSNFRASYTETLGKLETQYCKLMETSSFRLRHLQSLYEFVSQATTELIWLNEKEEEELAYDWSDNNPNLTTKKSYFSELTEELEEKQDVFRALQDSAELLSLENHPAKQTVEAYSAAVQTQWHWIKQLCLCVDQHLRENTAYFQFFGDARESEMFLKNLQDNIKRKYSCDRNTSLTRLEDLLQDSMDEKEQLIQSKSSVGSLVGRSKSIVQLKPRNPECPLKNTISVKAACDYRQIEITICRNDECVLKDNAQRTKWRVISPAGNEATVPSVCFLVPPPNREAIEMASRVEQLYQKVMSLWHQLHVNMKSLVSWNYLRKDIALVQSWNLEKLRALAPGECHHAMKNLQMHFEDFLEDSRDSEIFSLADRLHLEEEVDSCKEHFQRLLQSMENEDKDETASRTYLSELKNIRLHLEECEQRLVGTIRTPSSTRTDGDALQENTFRMAEQERLKGDLHHLRVDLDQLTERCQIFLHKSPTGSSTPQLRSELNLLVEKMDQVYGLSAVYLDKLKMVDVIIQNTQGAESLVKGYEVKLSQEEAVPADVIAIQSHRASLQHWISEVNTKNAVFATLEDDLARAKGVADQLYRLKQERSLDLEHYQEKGAQLWDRWQRVSLQMETRKSDLENIEDVLRDYRNCHGALVRWIEQTTVQQELMKPGQAEDSRVLSEQLSQQMALFAEIEANQANLDQCQKLSQQYSTAVKEYELQLMTYRAFVESQQKSPVKRRRVLSSSDAITQEFMDLRTHYTALVTLTTQHVKYISDALRRLEEEEKVVEEEKQEHMDKVKGLLGWVTSFKQSPPLRSISPTKRKMLGDIEKSILEQQGLNEELAAKKEDISEAIKTTQIFLAKHNNKLSDQEKVQISVQLDALKETYDQLCCDSTEQLQQLQRHMAQEMAHKTLQEQQAIRDHKLQEMCTWMDQAEAQLQGSQAATAGASGEDLSVLEHSRKDVTDLRRSLHSRTASFTSVLKATEDFLEENRIKLPLGELESLQEKLHRAQGQYLSLQERVEAAQKELESAVSSVKQQQTEKVRVIKDFEENQSKIESLLHWVASVKKSRGVPEGKLWPVGKDGGRHGSGRVQDAPDGHLLEMVEENLDLHYTSLKVHHQELLSHQQDIILATQSAQGFLDKQNHNLTLEEQQNLQRRLEELKDQYAASLTQTEGQLKQAQTLCDELEKFLRDHQEFAAWLEQAEQDLEKMCAGDGSLESLQSVLLQQSSFSEDVISHKGDLRFVTMSGQKVLDAEKAVAAANGGEPCPEILATSTLVKSKLEDANRRYGSLHSKCSALGLHLNLLMDRSQQFQDVAESLRSWLQESEEAVTRLLLEPISSDPAILQRQLANAKHLQEDLAEHQVPVEKLEKAARSLLEIREVPVPDHRGIQQTTDSIMSRFQSLSCRMAERSDLLQKSIAQSQSVQEALESLLQSMAETEETLKEEDMSAFSSISIQEALATNTKLKQDIARQKSSLEATREMVTQFMETADSTTAATLQSKLAEVTQRFSHLWQQQQEKEDSWKKVLPQVEQYEQLSEKLKQFMESRGRMLALGNQPERDITHFAQQIQELNSEMKQRHEDLDKLEHLTSELSSCGLVWTGFSSHQEKVRSLRKEFTQLHKATKEREKGASSCQEQLNVFRTLVGSLRQWLEETERNIPATETSLGTHELEKRRQQTEVFVEEWLAKGFLVEEMNQRGTALENLIVEITAPDAQSKTGPVLPAGGSSTGSVNGYHTCKDLTEIQCDMSDVNQQYEGLGAALRGRLEQLSAMLDKMREAQDEVNSVLSWLEEKEQALKVLEASSSPTKSETMRAQAEHNKAFLGDLEQNAVKVQAAKESLSGLLEKYPDSPEARNWKRMLEDLNSRWAHAKQVTEERQQKLEKSANELASFQEAEGQLRPWLMEKELMMSVLGPLSIDPNMLNAQKQQVQFMLKEFEARKHQYDQLNEAARGIPTSPGEKCPSHSHVQEELQAINRKWTKLMECLNSRSSQIDQAVVKSTQFQELLQGLSEKVKAAGQRLSTQPAISTQPEAVKQQLEETSEIRSELEQLEEEITEAQALCEQLSVLIGEQYLKDELRKRLETVALPLKGLEDLAGDRLNRLQTALASSQQFQQMFDELHTWLEGRLKQQAQSGPISAKLERLQFQIQEQEESQKSLNQHSGSYEMIVAEEESLLLSVHPGEEKATLQSQLVSLKANWEELSKQIASRHSKLKDCLQKAQKYQRHVEDLFPWVEDCRSKMLELEVTLDLVQLEAALLRSKAMLSDVAKRRSLLEMLNSAADILIDASEMDEDDIRDEKAEINQKMDAITEELQAKTESLEEMSQRLKEFQESFRNIEKKLEGTKHQLEIYEALGPQACSNKNLEKLRAQQEALQTLEAQVDYLRNFTQGLVEDTPDGSDSSHLLRQAEIVQQDFKGVKQKVNECCKIMESKLEGIGLFNNHVREMFSQLTDLDDELDSMGPVGRDMDSLQSQADDAHEFLGKLQWLRLDIQASEEKCRQMLDDEGSPDLIGLKRELETLNKQCIKLTERGKNRLEQVDTTLARVKDFYNKLKELNYMTTAAEEGEALQWVVGTEVDVINQQLADFKQFQKEQVDPLQLKLQQVNGLGQGLVQSAGKNCDVQGLEHDMEEINTRWNTLNKKVAQRIAQLQEALLHCGKFQDALEPLLSWLADTEELISNQKPPSAEYKVVKAQIQEQKLLQRLLDDRKATVEMIEAEGGRIARSAEPADREKIVGQLNSLGSHWASLLSKASARQSQLEEILVLARQFHETSEPISEWLSVTEKKLANSEPIGTQTAKIQQQIARHKALEEEIDNQATVVTQVVSIGHSLALLSCRAEQASLAEKLDLLESRYAEVSDRCVRKAALLDQALSNARLFGEDEVEVLNWLAEVEDKLSLVSVKDYRQEVLQQQHSGQLALNDEIVNRKKHVDQAIKNGQALLKQTTGEEVLLIQEKLDGIKTRYSDITAASSKALRTLEQARQLATKFQSTHEELTSWMGQVEEELMSGGGHSPTGEQIPQFQQRQKELKKEVMEHQIILDTVNEVSHALLELVPWRAREGLDKLVSDTNERYKATSDTINQRVAEIDAAIQRSQQYEQAADAELAWVAETRRKLLALGPVRLEQDQTTAQLQVQKAFSIDIIRHKDSVDELLSQRTDILGTCGEEQKVMLQEKTESLLKQYDATSHLHSERYARLERAQVLVNQFWETYEELSPWLEETQVLIGQLPPPAIDHEHLKQQQEDMRQLRESIAEHKPHIDKLLKIGPQLTELNPEEGAMVQGKYFAAEATYSRIKEEVRQRAQALDEAISQSTQFHDKIEPMLETLENLSSRLRMPPLIPAEVEKIRECIGDNKNATLELEKLQPSFEGLKRRGEELIGRSQGADRDLAAKNIQDKLDQMVFFWEDIRARAEEREIKFLDVLELAEKFWYDMAALLTTIRDTQDIVHDLESPGIDPSIIKQQIEAAETIKEETDGLHEELEFIRILGADLIFACGETEKPEVKKSIDEMNSAWEHLNRTWKERLEKLEEAMQNAVQYQDNLQAMFDWLDNTVIKLCNMSPVGTDLNTVKEQLNEMKEFKTEVYQQQIEMEKLNHQGELLLKKATDETDRDIIREPLTELKHLWENLSEKIAHRQHKLEGSLLALGQFQHALAELMAWLTHTEELLDSQRPINGDPKVIEVELAKHHVLKNDVLAHQATVETVNKAGNELLESSARDDASSLRNRLETMNSCWESVLQKTEVREQQLQATLQQAQGFHGEIEDFLLWLTRMESQLSASKPTGGLPETAREQLDVHMELYAQLKANEEIYSQLLAKGRLMLLSRDDSGSGSKMEQSVALLEQKWVLVSTKMEERKSKLEEALNLATEFQNSLQDFINWLTLAEQNLNVASPPSLILNTVLSQVEEHKGFANEVNAHRHQIIALDQSGNQLKFLSQKQDVVLIKNLLVSVQSRWEKVVQRSVERGRALDDARKRAKQFHEAWKKLVDWLDDAENHLNSELEISNDPDKIKLQLSKHKEFQKTLGGKQPVYDTTIRTGRALKEKAHFPDDTQNLDHLLGEVRDKWDTVCGKSVERQHKLEEALLFSGQFMDALQALVDWLYKVEPQLAEDQPVHGDLDLVMNLMDAHKVFQKELGKRTGTVQVLKRSGRELIENSRDDTTWVKVQLQELSNRWDTVCKMSVLKQTRLEQALKQAEEFRTTIHQLLEWLSEAEQTLRFRGALPDDVEALQSLIDVHKEFMKKVEEKRLDVNSAVGMGEAILSVCHPDCVTTIKHWITIIRARFEEVLTWAKQHQQRLEAALLELVANAELLEELLAWIQWAEATLIQRDQEPQNIEQVKALIAEHQSFMEEMTRKQPDVDRVTKTYKRKTTEPAHGPFMEKSRSNRKPLNQAAPPPLPILSQSEAKNPRINQLSARWQQVWLLALERQRKLNDALDRLEELKEFANFDFDVWRKKYMRWMNHKKSRVMDFFRRIDKDQDGKITRQEFIDGILASKFPTTKLEMTAVADIFDRDGDGYIDYYEFVAALHPNKDAYRPTTDADKIEDEVTRQVAQCKCAKRFQVEQIGENKYRFFLGNQFGDSQQLRLVRILRSTVMVRVGGGWMALDEFLVKNDPCRVHHPGSKIKRSDSSSSIASQSPIARGRTNLELREKFILPEGASQGMAPFRSRGRRSKPSSRAASPTRSSSSASQSNHSCPSVPSSPATPASGTKTPHHFTRCYDKPWLVNSKAGTPLRGCDNADLHLSASEVAPSSGSKLKRPTFHSSRTSLAGDTSNSSSPASSGAKTSRADPKKTASRPTSRAGSHAGSRTSSRRGSDASDFDLLETQSACSDTSESSATGGQGGSRRGLAKPSKIPTMSKKTSTAKSPGPKR</sequence>
<evidence type="ECO:0000259" key="18">
    <source>
        <dbReference type="PROSITE" id="PS51460"/>
    </source>
</evidence>
<feature type="region of interest" description="Disordered" evidence="14">
    <location>
        <begin position="338"/>
        <end position="371"/>
    </location>
</feature>
<gene>
    <name evidence="20" type="primary">MACF1</name>
</gene>
<dbReference type="SMART" id="SM00033">
    <property type="entry name" value="CH"/>
    <property type="match status" value="1"/>
</dbReference>
<keyword evidence="19" id="KW-1185">Reference proteome</keyword>
<dbReference type="InterPro" id="IPR002017">
    <property type="entry name" value="Spectrin_repeat"/>
</dbReference>
<feature type="compositionally biased region" description="Low complexity" evidence="14">
    <location>
        <begin position="5589"/>
        <end position="5602"/>
    </location>
</feature>
<evidence type="ECO:0000256" key="4">
    <source>
        <dbReference type="ARBA" id="ARBA00022475"/>
    </source>
</evidence>
<keyword evidence="7" id="KW-0479">Metal-binding</keyword>
<dbReference type="InterPro" id="IPR041615">
    <property type="entry name" value="Desmoplakin_SH3"/>
</dbReference>
<dbReference type="InterPro" id="IPR011992">
    <property type="entry name" value="EF-hand-dom_pair"/>
</dbReference>
<feature type="compositionally biased region" description="Polar residues" evidence="14">
    <location>
        <begin position="5578"/>
        <end position="5588"/>
    </location>
</feature>
<dbReference type="InterPro" id="IPR003108">
    <property type="entry name" value="GAR_dom"/>
</dbReference>
<evidence type="ECO:0000313" key="19">
    <source>
        <dbReference type="Proteomes" id="UP001652622"/>
    </source>
</evidence>
<dbReference type="CDD" id="cd00051">
    <property type="entry name" value="EFh"/>
    <property type="match status" value="1"/>
</dbReference>
<feature type="coiled-coil region" evidence="13">
    <location>
        <begin position="4332"/>
        <end position="4366"/>
    </location>
</feature>
<feature type="coiled-coil region" evidence="13">
    <location>
        <begin position="1967"/>
        <end position="1997"/>
    </location>
</feature>
<evidence type="ECO:0000256" key="10">
    <source>
        <dbReference type="ARBA" id="ARBA00023136"/>
    </source>
</evidence>
<dbReference type="GeneID" id="117663256"/>
<dbReference type="CDD" id="cd00176">
    <property type="entry name" value="SPEC"/>
    <property type="match status" value="15"/>
</dbReference>
<dbReference type="Gene3D" id="1.10.238.10">
    <property type="entry name" value="EF-hand"/>
    <property type="match status" value="1"/>
</dbReference>
<dbReference type="InterPro" id="IPR018247">
    <property type="entry name" value="EF_Hand_1_Ca_BS"/>
</dbReference>
<evidence type="ECO:0000256" key="13">
    <source>
        <dbReference type="SAM" id="Coils"/>
    </source>
</evidence>
<feature type="compositionally biased region" description="Basic and acidic residues" evidence="14">
    <location>
        <begin position="46"/>
        <end position="59"/>
    </location>
</feature>
<keyword evidence="3 12" id="KW-0728">SH3 domain</keyword>
<dbReference type="SMART" id="SM00150">
    <property type="entry name" value="SPEC"/>
    <property type="match status" value="35"/>
</dbReference>
<dbReference type="Pfam" id="PF02187">
    <property type="entry name" value="GAS2"/>
    <property type="match status" value="1"/>
</dbReference>
<feature type="coiled-coil region" evidence="13">
    <location>
        <begin position="1825"/>
        <end position="1866"/>
    </location>
</feature>
<feature type="region of interest" description="Disordered" evidence="14">
    <location>
        <begin position="5184"/>
        <end position="5219"/>
    </location>
</feature>
<evidence type="ECO:0000256" key="5">
    <source>
        <dbReference type="ARBA" id="ARBA00022490"/>
    </source>
</evidence>
<dbReference type="PROSITE" id="PS50002">
    <property type="entry name" value="SH3"/>
    <property type="match status" value="1"/>
</dbReference>
<dbReference type="Pfam" id="PF18373">
    <property type="entry name" value="Spectrin_2"/>
    <property type="match status" value="1"/>
</dbReference>
<keyword evidence="4" id="KW-1003">Cell membrane</keyword>
<feature type="compositionally biased region" description="Basic residues" evidence="14">
    <location>
        <begin position="27"/>
        <end position="39"/>
    </location>
</feature>
<dbReference type="InterPro" id="IPR018159">
    <property type="entry name" value="Spectrin/alpha-actinin"/>
</dbReference>
<dbReference type="InterPro" id="IPR041573">
    <property type="entry name" value="Desmoplakin_Spectrin-like"/>
</dbReference>
<feature type="compositionally biased region" description="Low complexity" evidence="14">
    <location>
        <begin position="5492"/>
        <end position="5527"/>
    </location>
</feature>
<dbReference type="SUPFAM" id="SSF143575">
    <property type="entry name" value="GAS2 domain-like"/>
    <property type="match status" value="1"/>
</dbReference>
<feature type="domain" description="SH3" evidence="15">
    <location>
        <begin position="1060"/>
        <end position="1117"/>
    </location>
</feature>
<feature type="domain" description="GAR" evidence="18">
    <location>
        <begin position="5355"/>
        <end position="5433"/>
    </location>
</feature>
<dbReference type="SUPFAM" id="SSF46966">
    <property type="entry name" value="Spectrin repeat"/>
    <property type="match status" value="29"/>
</dbReference>
<evidence type="ECO:0000256" key="8">
    <source>
        <dbReference type="ARBA" id="ARBA00022737"/>
    </source>
</evidence>
<feature type="coiled-coil region" evidence="13">
    <location>
        <begin position="3117"/>
        <end position="3205"/>
    </location>
</feature>
<evidence type="ECO:0000256" key="6">
    <source>
        <dbReference type="ARBA" id="ARBA00022553"/>
    </source>
</evidence>
<dbReference type="Pfam" id="PF00435">
    <property type="entry name" value="Spectrin"/>
    <property type="match status" value="17"/>
</dbReference>
<evidence type="ECO:0000256" key="1">
    <source>
        <dbReference type="ARBA" id="ARBA00004236"/>
    </source>
</evidence>
<evidence type="ECO:0000256" key="7">
    <source>
        <dbReference type="ARBA" id="ARBA00022723"/>
    </source>
</evidence>
<dbReference type="Pfam" id="PF13499">
    <property type="entry name" value="EF-hand_7"/>
    <property type="match status" value="1"/>
</dbReference>
<feature type="domain" description="EF-hand" evidence="17">
    <location>
        <begin position="5279"/>
        <end position="5314"/>
    </location>
</feature>
<feature type="region of interest" description="Disordered" evidence="14">
    <location>
        <begin position="5436"/>
        <end position="5458"/>
    </location>
</feature>
<feature type="coiled-coil region" evidence="13">
    <location>
        <begin position="2859"/>
        <end position="2893"/>
    </location>
</feature>
<keyword evidence="13" id="KW-0175">Coiled coil</keyword>
<evidence type="ECO:0000259" key="16">
    <source>
        <dbReference type="PROSITE" id="PS50021"/>
    </source>
</evidence>
<dbReference type="Gene3D" id="1.20.58.60">
    <property type="match status" value="32"/>
</dbReference>
<keyword evidence="9" id="KW-0106">Calcium</keyword>
<dbReference type="InterPro" id="IPR002048">
    <property type="entry name" value="EF_hand_dom"/>
</dbReference>
<feature type="region of interest" description="Disordered" evidence="14">
    <location>
        <begin position="15"/>
        <end position="86"/>
    </location>
</feature>
<dbReference type="Gene3D" id="1.20.58.1060">
    <property type="match status" value="1"/>
</dbReference>
<dbReference type="Gene3D" id="2.30.30.40">
    <property type="entry name" value="SH3 Domains"/>
    <property type="match status" value="1"/>
</dbReference>
<keyword evidence="8" id="KW-0677">Repeat</keyword>
<proteinExistence type="predicted"/>
<evidence type="ECO:0000313" key="20">
    <source>
        <dbReference type="RefSeq" id="XP_060547370.1"/>
    </source>
</evidence>
<dbReference type="SUPFAM" id="SSF47576">
    <property type="entry name" value="Calponin-homology domain, CH-domain"/>
    <property type="match status" value="1"/>
</dbReference>
<dbReference type="Gene3D" id="1.10.418.10">
    <property type="entry name" value="Calponin-like domain"/>
    <property type="match status" value="1"/>
</dbReference>
<evidence type="ECO:0000256" key="11">
    <source>
        <dbReference type="ARBA" id="ARBA00023212"/>
    </source>
</evidence>
<organism evidence="19 20">
    <name type="scientific">Pantherophis guttatus</name>
    <name type="common">Corn snake</name>
    <name type="synonym">Elaphe guttata</name>
    <dbReference type="NCBI Taxonomy" id="94885"/>
    <lineage>
        <taxon>Eukaryota</taxon>
        <taxon>Metazoa</taxon>
        <taxon>Chordata</taxon>
        <taxon>Craniata</taxon>
        <taxon>Vertebrata</taxon>
        <taxon>Euteleostomi</taxon>
        <taxon>Lepidosauria</taxon>
        <taxon>Squamata</taxon>
        <taxon>Bifurcata</taxon>
        <taxon>Unidentata</taxon>
        <taxon>Episquamata</taxon>
        <taxon>Toxicofera</taxon>
        <taxon>Serpentes</taxon>
        <taxon>Colubroidea</taxon>
        <taxon>Colubridae</taxon>
        <taxon>Colubrinae</taxon>
        <taxon>Pantherophis</taxon>
    </lineage>
</organism>
<evidence type="ECO:0000259" key="15">
    <source>
        <dbReference type="PROSITE" id="PS50002"/>
    </source>
</evidence>
<dbReference type="Pfam" id="PF21097">
    <property type="entry name" value="SR_plectin_7"/>
    <property type="match status" value="1"/>
</dbReference>
<feature type="region of interest" description="Disordered" evidence="14">
    <location>
        <begin position="279"/>
        <end position="312"/>
    </location>
</feature>
<evidence type="ECO:0000259" key="17">
    <source>
        <dbReference type="PROSITE" id="PS50222"/>
    </source>
</evidence>
<dbReference type="PROSITE" id="PS00018">
    <property type="entry name" value="EF_HAND_1"/>
    <property type="match status" value="2"/>
</dbReference>
<dbReference type="InterPro" id="IPR043197">
    <property type="entry name" value="Plakin"/>
</dbReference>
<dbReference type="InterPro" id="IPR049538">
    <property type="entry name" value="PCN-like_spectrin-like_rpt"/>
</dbReference>
<evidence type="ECO:0000256" key="9">
    <source>
        <dbReference type="ARBA" id="ARBA00022837"/>
    </source>
</evidence>
<name>A0ABM3ZG70_PANGU</name>
<dbReference type="SMART" id="SM00243">
    <property type="entry name" value="GAS2"/>
    <property type="match status" value="1"/>
</dbReference>